<dbReference type="EMBL" id="JAOPJF010000085">
    <property type="protein sequence ID" value="KAK1140336.1"/>
    <property type="molecule type" value="Genomic_DNA"/>
</dbReference>
<protein>
    <submittedName>
        <fullName evidence="1">Translation initiation factor eIF-2B subunit gamma</fullName>
    </submittedName>
</protein>
<name>A0ACC3ARL6_9EURO</name>
<accession>A0ACC3ARL6</accession>
<comment type="caution">
    <text evidence="1">The sequence shown here is derived from an EMBL/GenBank/DDBJ whole genome shotgun (WGS) entry which is preliminary data.</text>
</comment>
<proteinExistence type="predicted"/>
<keyword evidence="2" id="KW-1185">Reference proteome</keyword>
<reference evidence="1 2" key="1">
    <citation type="journal article" date="2023" name="ACS Omega">
        <title>Identification of the Neoaspergillic Acid Biosynthesis Gene Cluster by Establishing an In Vitro CRISPR-Ribonucleoprotein Genetic System in Aspergillus melleus.</title>
        <authorList>
            <person name="Yuan B."/>
            <person name="Grau M.F."/>
            <person name="Murata R.M."/>
            <person name="Torok T."/>
            <person name="Venkateswaran K."/>
            <person name="Stajich J.E."/>
            <person name="Wang C.C.C."/>
        </authorList>
    </citation>
    <scope>NUCLEOTIDE SEQUENCE [LARGE SCALE GENOMIC DNA]</scope>
    <source>
        <strain evidence="1 2">IMV 1140</strain>
    </source>
</reference>
<evidence type="ECO:0000313" key="1">
    <source>
        <dbReference type="EMBL" id="KAK1140336.1"/>
    </source>
</evidence>
<keyword evidence="1" id="KW-0648">Protein biosynthesis</keyword>
<dbReference type="Proteomes" id="UP001177260">
    <property type="component" value="Unassembled WGS sequence"/>
</dbReference>
<gene>
    <name evidence="1" type="primary">GCD1_2</name>
    <name evidence="1" type="ORF">N8T08_010472</name>
</gene>
<keyword evidence="1" id="KW-0396">Initiation factor</keyword>
<organism evidence="1 2">
    <name type="scientific">Aspergillus melleus</name>
    <dbReference type="NCBI Taxonomy" id="138277"/>
    <lineage>
        <taxon>Eukaryota</taxon>
        <taxon>Fungi</taxon>
        <taxon>Dikarya</taxon>
        <taxon>Ascomycota</taxon>
        <taxon>Pezizomycotina</taxon>
        <taxon>Eurotiomycetes</taxon>
        <taxon>Eurotiomycetidae</taxon>
        <taxon>Eurotiales</taxon>
        <taxon>Aspergillaceae</taxon>
        <taxon>Aspergillus</taxon>
        <taxon>Aspergillus subgen. Circumdati</taxon>
    </lineage>
</organism>
<sequence length="813" mass="90183">MTDWHLAHLGAVAQHGPGFLTIEATAVSPDGYITPQDHGLWKNSQIEPLRRVVDLIYSQNQRAGIQIAHAGRKTMLALRPSTCNIQWCRCENYRSMFFDDAYIVTSWKQGNIDEFIQASKDGFAEGSSFMYTMHRICGSSVEVNPDSLVRTFHIPEEEVGKFPSGYRNLAWAEVKIGHLPKLNMNSHGPERDILYGKCKDWLEVKFIVPDLTGPDMPRSRSKKAGFNVGIHVSLFRAQSSHFWLNTMRRCLFSPDIHLSFGHFRCVIIKYNTSEGFQALILCGPGVSLNTFTSNPDEYPKCLIPVANRPMVYYPLDFCKRSGITDITLITPPSAVAPLQAALQQNPYLTSLPSPSPTVLAPKDLQLTSGTAEILRLPEVQACIKSDFLLLPCDLICEIPGESLLESWMVWEGRNPYGPNSLGPGGEHGGPRGGLSVYYQTQGTEEDVKGGVRDFVAIAPLEQDEVPAVSRYELSKLAMSMPMDTVKERLEEDKGFLVRHSLVEKHAQVKMLTSYRDAHLYVFPYWVKELALHQDKLQSVSEDLIGYWAKSRWQRGLGEKLGINHVLGRRPNENIDDNGSVNGQAFEQEEIDLRGMSTTTHAPPAQNGPEPPLDSAESDAATETPVAVEVPPILAYMQKESSPFVRRVDSSRVLLATSLRLAKLESIEEVGRTAASPFAHNQKIAHPEGVAQRCVVTKADCLLAPNVTVEEKCVIKESCIGTNTKICSGARLTRCVVLDNAVIGERCVLTGCIIGKRSKIGRESVLKDCEVQDGNIVPDDTDAKNEQFMIFEGLDEDEEGMDVSEDFGDDQGDF</sequence>
<evidence type="ECO:0000313" key="2">
    <source>
        <dbReference type="Proteomes" id="UP001177260"/>
    </source>
</evidence>